<feature type="binding site" evidence="3">
    <location>
        <begin position="469"/>
        <end position="470"/>
    </location>
    <ligand>
        <name>L-glutamate</name>
        <dbReference type="ChEBI" id="CHEBI:29985"/>
    </ligand>
</feature>
<evidence type="ECO:0000256" key="2">
    <source>
        <dbReference type="PIRSR" id="PIRSR600101-1"/>
    </source>
</evidence>
<dbReference type="InterPro" id="IPR043138">
    <property type="entry name" value="GGT_lsub"/>
</dbReference>
<keyword evidence="6" id="KW-1185">Reference proteome</keyword>
<keyword evidence="4" id="KW-0812">Transmembrane</keyword>
<dbReference type="Proteomes" id="UP000789390">
    <property type="component" value="Unassembled WGS sequence"/>
</dbReference>
<evidence type="ECO:0000256" key="4">
    <source>
        <dbReference type="SAM" id="Phobius"/>
    </source>
</evidence>
<dbReference type="InterPro" id="IPR000101">
    <property type="entry name" value="GGT_peptidase"/>
</dbReference>
<dbReference type="SUPFAM" id="SSF56235">
    <property type="entry name" value="N-terminal nucleophile aminohydrolases (Ntn hydrolases)"/>
    <property type="match status" value="1"/>
</dbReference>
<feature type="binding site" evidence="3">
    <location>
        <position position="493"/>
    </location>
    <ligand>
        <name>L-glutamate</name>
        <dbReference type="ChEBI" id="CHEBI:29985"/>
    </ligand>
</feature>
<dbReference type="Pfam" id="PF01019">
    <property type="entry name" value="G_glu_transpept"/>
    <property type="match status" value="1"/>
</dbReference>
<organism evidence="5 6">
    <name type="scientific">Daphnia galeata</name>
    <dbReference type="NCBI Taxonomy" id="27404"/>
    <lineage>
        <taxon>Eukaryota</taxon>
        <taxon>Metazoa</taxon>
        <taxon>Ecdysozoa</taxon>
        <taxon>Arthropoda</taxon>
        <taxon>Crustacea</taxon>
        <taxon>Branchiopoda</taxon>
        <taxon>Diplostraca</taxon>
        <taxon>Cladocera</taxon>
        <taxon>Anomopoda</taxon>
        <taxon>Daphniidae</taxon>
        <taxon>Daphnia</taxon>
    </lineage>
</organism>
<feature type="binding site" evidence="3">
    <location>
        <position position="441"/>
    </location>
    <ligand>
        <name>L-glutamate</name>
        <dbReference type="ChEBI" id="CHEBI:29985"/>
    </ligand>
</feature>
<keyword evidence="4" id="KW-1133">Transmembrane helix</keyword>
<dbReference type="InterPro" id="IPR043137">
    <property type="entry name" value="GGT_ssub_C"/>
</dbReference>
<dbReference type="OrthoDB" id="1081007at2759"/>
<dbReference type="Gene3D" id="1.10.246.130">
    <property type="match status" value="1"/>
</dbReference>
<dbReference type="AlphaFoldDB" id="A0A8J2WCZ0"/>
<dbReference type="FunFam" id="1.10.246.130:FF:000001">
    <property type="entry name" value="Gamma-glutamyltransferase 5 isoform 1"/>
    <property type="match status" value="1"/>
</dbReference>
<comment type="caution">
    <text evidence="5">The sequence shown here is derived from an EMBL/GenBank/DDBJ whole genome shotgun (WGS) entry which is preliminary data.</text>
</comment>
<dbReference type="PANTHER" id="PTHR11686:SF9">
    <property type="entry name" value="RE13973P"/>
    <property type="match status" value="1"/>
</dbReference>
<evidence type="ECO:0008006" key="7">
    <source>
        <dbReference type="Google" id="ProtNLM"/>
    </source>
</evidence>
<proteinExistence type="predicted"/>
<feature type="active site" description="Nucleophile" evidence="2">
    <location>
        <position position="399"/>
    </location>
</feature>
<dbReference type="PRINTS" id="PR01210">
    <property type="entry name" value="GGTRANSPTASE"/>
</dbReference>
<dbReference type="EMBL" id="CAKKLH010000023">
    <property type="protein sequence ID" value="CAH0099634.1"/>
    <property type="molecule type" value="Genomic_DNA"/>
</dbReference>
<dbReference type="Gene3D" id="3.60.20.40">
    <property type="match status" value="1"/>
</dbReference>
<feature type="binding site" evidence="3">
    <location>
        <position position="122"/>
    </location>
    <ligand>
        <name>L-glutamate</name>
        <dbReference type="ChEBI" id="CHEBI:29985"/>
    </ligand>
</feature>
<dbReference type="NCBIfam" id="TIGR00066">
    <property type="entry name" value="g_glut_trans"/>
    <property type="match status" value="1"/>
</dbReference>
<dbReference type="FunFam" id="3.60.20.40:FF:000001">
    <property type="entry name" value="Gamma-glutamyltranspeptidase 1"/>
    <property type="match status" value="1"/>
</dbReference>
<dbReference type="GO" id="GO:0005886">
    <property type="term" value="C:plasma membrane"/>
    <property type="evidence" value="ECO:0007669"/>
    <property type="project" value="TreeGrafter"/>
</dbReference>
<evidence type="ECO:0000313" key="6">
    <source>
        <dbReference type="Proteomes" id="UP000789390"/>
    </source>
</evidence>
<dbReference type="GO" id="GO:0006751">
    <property type="term" value="P:glutathione catabolic process"/>
    <property type="evidence" value="ECO:0007669"/>
    <property type="project" value="InterPro"/>
</dbReference>
<dbReference type="GO" id="GO:0036374">
    <property type="term" value="F:glutathione hydrolase activity"/>
    <property type="evidence" value="ECO:0007669"/>
    <property type="project" value="InterPro"/>
</dbReference>
<reference evidence="5" key="1">
    <citation type="submission" date="2021-11" db="EMBL/GenBank/DDBJ databases">
        <authorList>
            <person name="Schell T."/>
        </authorList>
    </citation>
    <scope>NUCLEOTIDE SEQUENCE</scope>
    <source>
        <strain evidence="5">M5</strain>
    </source>
</reference>
<protein>
    <recommendedName>
        <fullName evidence="7">Gamma-glutamyltranspeptidase 1</fullName>
    </recommendedName>
</protein>
<keyword evidence="1" id="KW-0800">Toxin</keyword>
<keyword evidence="1" id="KW-1202">Platelet aggregation activating toxin</keyword>
<feature type="binding site" evidence="3">
    <location>
        <begin position="417"/>
        <end position="419"/>
    </location>
    <ligand>
        <name>L-glutamate</name>
        <dbReference type="ChEBI" id="CHEBI:29985"/>
    </ligand>
</feature>
<name>A0A8J2WCZ0_9CRUS</name>
<keyword evidence="1" id="KW-1199">Hemostasis impairing toxin</keyword>
<evidence type="ECO:0000256" key="1">
    <source>
        <dbReference type="ARBA" id="ARBA00084097"/>
    </source>
</evidence>
<gene>
    <name evidence="5" type="ORF">DGAL_LOCUS1782</name>
</gene>
<keyword evidence="4" id="KW-0472">Membrane</keyword>
<evidence type="ECO:0000256" key="3">
    <source>
        <dbReference type="PIRSR" id="PIRSR600101-2"/>
    </source>
</evidence>
<accession>A0A8J2WCZ0</accession>
<evidence type="ECO:0000313" key="5">
    <source>
        <dbReference type="EMBL" id="CAH0099634.1"/>
    </source>
</evidence>
<sequence length="592" mass="64118">MASKKSKQVIKITAGVLTVLCILGLVLGLVLYSVVNEPEMPFGPPSASRLGKYQTAAVSSDGVPCSDIGRDVLIEGGNAVDAAIAAMFCTGTVHPQTSGIGGGAFMTIYDPVTKTSYTLDSREVAPLAATENMFNGNSSIAQKGGLAVAVPGELAGFWEAHQRFGKLQWSRLVQPSVLLADLGIKVSRHLANALKEKSDEIKAEPSMWYFLNGETGQVLTEGEILKRPAYAKTLREIAQFGVQAFYNGTIGDKVVEDIHKRGGIITKQDLMDYSAEWMEPVRVELKDNLVMYSMPPPGSGVLAAYIINILDIYAQESQTRTSDTDPLTYHRMAEAFKHAYAQRTKLADPRFVPEVAQLAKNLTSEEWAKDTRAKINDSFTSNDPAFYGAVTYTPDDKGTSHTSVLDADGMAVSATTTVNLYFGAGFTSEQTGIILNDEMDDFSSPNVTNAFGVPPSPANFIQPGKRPLSSMTPTIIVNATTNKVRSVVGASGGTKITTSVVYTIIQNLWFGKNIKEAIDRSKIHHQLFPMTFQYETGFPKDITDNMLTKNHSLNEYQGGSAVHALTVELDGYIYANADYRKGSEVAGIDPVD</sequence>
<feature type="transmembrane region" description="Helical" evidence="4">
    <location>
        <begin position="12"/>
        <end position="35"/>
    </location>
</feature>
<dbReference type="PANTHER" id="PTHR11686">
    <property type="entry name" value="GAMMA GLUTAMYL TRANSPEPTIDASE"/>
    <property type="match status" value="1"/>
</dbReference>
<dbReference type="InterPro" id="IPR029055">
    <property type="entry name" value="Ntn_hydrolases_N"/>
</dbReference>